<dbReference type="GO" id="GO:0006357">
    <property type="term" value="P:regulation of transcription by RNA polymerase II"/>
    <property type="evidence" value="ECO:0007669"/>
    <property type="project" value="InterPro"/>
</dbReference>
<evidence type="ECO:0000259" key="9">
    <source>
        <dbReference type="Pfam" id="PF10513"/>
    </source>
</evidence>
<keyword evidence="3 7" id="KW-0805">Transcription regulation</keyword>
<dbReference type="AlphaFoldDB" id="A0A0H2SCZ4"/>
<evidence type="ECO:0000313" key="11">
    <source>
        <dbReference type="Proteomes" id="UP000053477"/>
    </source>
</evidence>
<name>A0A0H2SCZ4_9AGAM</name>
<feature type="compositionally biased region" description="Low complexity" evidence="8">
    <location>
        <begin position="725"/>
        <end position="743"/>
    </location>
</feature>
<dbReference type="Proteomes" id="UP000053477">
    <property type="component" value="Unassembled WGS sequence"/>
</dbReference>
<feature type="region of interest" description="Disordered" evidence="8">
    <location>
        <begin position="1054"/>
        <end position="1085"/>
    </location>
</feature>
<evidence type="ECO:0000256" key="6">
    <source>
        <dbReference type="ARBA" id="ARBA00025513"/>
    </source>
</evidence>
<feature type="region of interest" description="Disordered" evidence="8">
    <location>
        <begin position="147"/>
        <end position="168"/>
    </location>
</feature>
<proteinExistence type="inferred from homology"/>
<comment type="subcellular location">
    <subcellularLocation>
        <location evidence="1 7">Nucleus</location>
    </subcellularLocation>
</comment>
<dbReference type="InterPro" id="IPR024943">
    <property type="entry name" value="Enhancer_polycomb"/>
</dbReference>
<gene>
    <name evidence="10" type="ORF">SCHPADRAFT_294586</name>
</gene>
<dbReference type="GO" id="GO:0005634">
    <property type="term" value="C:nucleus"/>
    <property type="evidence" value="ECO:0007669"/>
    <property type="project" value="UniProtKB-SubCell"/>
</dbReference>
<dbReference type="EMBL" id="KQ085938">
    <property type="protein sequence ID" value="KLO14831.1"/>
    <property type="molecule type" value="Genomic_DNA"/>
</dbReference>
<feature type="region of interest" description="Disordered" evidence="8">
    <location>
        <begin position="233"/>
        <end position="266"/>
    </location>
</feature>
<dbReference type="PANTHER" id="PTHR14898">
    <property type="entry name" value="ENHANCER OF POLYCOMB"/>
    <property type="match status" value="1"/>
</dbReference>
<evidence type="ECO:0000256" key="3">
    <source>
        <dbReference type="ARBA" id="ARBA00023015"/>
    </source>
</evidence>
<sequence>MAWDEDCPCLGLFGTRPILCHLFFGPARLGQLTDASTHKPQRRRRQGQRRWPPFFDGLSSPPLPPSSSAAHDMPRNQNAGNLALRNRNRVTNKTRLKVIKGNIEADPIILDEDEERARVISTAGVDAEDANEHHLQAVLSAASHRATTLAQKASRGPGADKNEKPKESTAFIPVPDAAGVVEEYSTLYPSDKWVDPFSFVKFSSTIDECIAMALVDGFTYFMDERDAEWLEKNNQDARGEGTSSQAARVNGAHSRSARSKGKDVDAGAAVPMTEDDFELVMGVFEKITHDNTPFLHVQGTIPPFSDYQDAFSNPLPKSFFATYICPANLPDPPTLLRMARAVYPYWKERRTERDCHRIIPNLNFDESDVKNESYICFRRREIKAVRKTRTAQASSSDKLIRLKGELSMAFELGRLVHAREVTKRSCTAETRSLWDKRLSLADLKKKFPTLTSRDDEELLVDKERAPRAARRADMNAAQILRIKNRPSGDPSASPTPAEPQMKPKEKLQIISNLIEDHIRRQRDRDHHWEDQVDNPYQQLPLGFSERLFRPIQSEPSRSATPELRPRAATCLRMRVGRGGLRHIDRRGFKLRHGGTEILNYKPRRLAGEEDAPEQDEDMRRLEERWRFDSDFSGFDGGTDEEDRVLVDDFDTRYVRHSMHFLQENDNAHIATDPRLFLHDGQSVNVVMPFKVSPQISPRRESVAHARPPGAPLPSFHPHAGGVPISTAASNPPQANPPQTAATPIAVQTPVKKMPPPPAPPVSVRSASNGPQRPPSVVSQSSGTGPASSPPAANSQLVPTLPNGNHVTSPTPAAAPMPSNGAVASTSNGVVVPVVGPQASSSNGPTPMEITPANRATSPVRPKSQNQTQVNLQQLGMPTGLVANGITNGSFAGFNSVPNSYAALTQQQAAAHVLMQQQQQASQLKRAYAGQGMPLQQQLSNVNGAARANQVAYAQLGLGGNVNINNLTAMMPLKLPASRQMQWAAQRPQSAANGTDALLNQNIQLAAMNGGNAMAVANGMNGLAAMNGMNNLAAMTAMNAAMTQMNAMNGVVHSSPNGHAHMSPPNRHAQAQSPPNSVIGGHNHTSPAHAHQLLAQSLSPHGAGMVGSPSQVHLTPPRNMQTPIPGPQPSPLMQHQHIVGSINQGQGF</sequence>
<evidence type="ECO:0000256" key="8">
    <source>
        <dbReference type="SAM" id="MobiDB-lite"/>
    </source>
</evidence>
<dbReference type="GO" id="GO:0035267">
    <property type="term" value="C:NuA4 histone acetyltransferase complex"/>
    <property type="evidence" value="ECO:0007669"/>
    <property type="project" value="InterPro"/>
</dbReference>
<dbReference type="Pfam" id="PF10513">
    <property type="entry name" value="EPL1"/>
    <property type="match status" value="1"/>
</dbReference>
<keyword evidence="5 7" id="KW-0539">Nucleus</keyword>
<dbReference type="OrthoDB" id="435275at2759"/>
<organism evidence="10 11">
    <name type="scientific">Schizopora paradoxa</name>
    <dbReference type="NCBI Taxonomy" id="27342"/>
    <lineage>
        <taxon>Eukaryota</taxon>
        <taxon>Fungi</taxon>
        <taxon>Dikarya</taxon>
        <taxon>Basidiomycota</taxon>
        <taxon>Agaricomycotina</taxon>
        <taxon>Agaricomycetes</taxon>
        <taxon>Hymenochaetales</taxon>
        <taxon>Schizoporaceae</taxon>
        <taxon>Schizopora</taxon>
    </lineage>
</organism>
<evidence type="ECO:0000256" key="4">
    <source>
        <dbReference type="ARBA" id="ARBA00023163"/>
    </source>
</evidence>
<feature type="compositionally biased region" description="Low complexity" evidence="8">
    <location>
        <begin position="75"/>
        <end position="85"/>
    </location>
</feature>
<dbReference type="STRING" id="27342.A0A0H2SCZ4"/>
<keyword evidence="11" id="KW-1185">Reference proteome</keyword>
<dbReference type="InParanoid" id="A0A0H2SCZ4"/>
<protein>
    <recommendedName>
        <fullName evidence="7">Enhancer of polycomb-like protein</fullName>
    </recommendedName>
</protein>
<comment type="function">
    <text evidence="6">Component of the NuA4 histone acetyltransferase complex which is involved in transcriptional activation of selected genes principally by acetylation of nucleosomal histone H4 and H2A. The NuA4 complex is also involved in DNA repair. Involved in gene silencing by neighboring heterochromatin, blockage of the silencing spreading along the chromosome, and required for cell cycle progression through G2/M.</text>
</comment>
<evidence type="ECO:0000256" key="7">
    <source>
        <dbReference type="RuleBase" id="RU361124"/>
    </source>
</evidence>
<evidence type="ECO:0000256" key="2">
    <source>
        <dbReference type="ARBA" id="ARBA00008035"/>
    </source>
</evidence>
<feature type="compositionally biased region" description="Basic residues" evidence="8">
    <location>
        <begin position="39"/>
        <end position="48"/>
    </location>
</feature>
<keyword evidence="4 7" id="KW-0804">Transcription</keyword>
<feature type="compositionally biased region" description="Low complexity" evidence="8">
    <location>
        <begin position="774"/>
        <end position="795"/>
    </location>
</feature>
<accession>A0A0H2SCZ4</accession>
<evidence type="ECO:0000256" key="1">
    <source>
        <dbReference type="ARBA" id="ARBA00004123"/>
    </source>
</evidence>
<reference evidence="10 11" key="1">
    <citation type="submission" date="2015-04" db="EMBL/GenBank/DDBJ databases">
        <title>Complete genome sequence of Schizopora paradoxa KUC8140, a cosmopolitan wood degrader in East Asia.</title>
        <authorList>
            <consortium name="DOE Joint Genome Institute"/>
            <person name="Min B."/>
            <person name="Park H."/>
            <person name="Jang Y."/>
            <person name="Kim J.-J."/>
            <person name="Kim K.H."/>
            <person name="Pangilinan J."/>
            <person name="Lipzen A."/>
            <person name="Riley R."/>
            <person name="Grigoriev I.V."/>
            <person name="Spatafora J.W."/>
            <person name="Choi I.-G."/>
        </authorList>
    </citation>
    <scope>NUCLEOTIDE SEQUENCE [LARGE SCALE GENOMIC DNA]</scope>
    <source>
        <strain evidence="10 11">KUC8140</strain>
    </source>
</reference>
<dbReference type="InterPro" id="IPR019542">
    <property type="entry name" value="Enhancer_polycomb-like_N"/>
</dbReference>
<feature type="region of interest" description="Disordered" evidence="8">
    <location>
        <begin position="34"/>
        <end position="87"/>
    </location>
</feature>
<feature type="region of interest" description="Disordered" evidence="8">
    <location>
        <begin position="481"/>
        <end position="504"/>
    </location>
</feature>
<comment type="similarity">
    <text evidence="2 7">Belongs to the enhancer of polycomb family.</text>
</comment>
<feature type="domain" description="Enhancer of polycomb-like N-terminal" evidence="9">
    <location>
        <begin position="87"/>
        <end position="286"/>
    </location>
</feature>
<feature type="region of interest" description="Disordered" evidence="8">
    <location>
        <begin position="697"/>
        <end position="821"/>
    </location>
</feature>
<feature type="compositionally biased region" description="Low complexity" evidence="8">
    <location>
        <begin position="807"/>
        <end position="818"/>
    </location>
</feature>
<evidence type="ECO:0000256" key="5">
    <source>
        <dbReference type="ARBA" id="ARBA00023242"/>
    </source>
</evidence>
<feature type="compositionally biased region" description="Basic and acidic residues" evidence="8">
    <location>
        <begin position="158"/>
        <end position="167"/>
    </location>
</feature>
<evidence type="ECO:0000313" key="10">
    <source>
        <dbReference type="EMBL" id="KLO14831.1"/>
    </source>
</evidence>